<keyword evidence="12" id="KW-1185">Reference proteome</keyword>
<keyword evidence="5" id="KW-0547">Nucleotide-binding</keyword>
<proteinExistence type="predicted"/>
<protein>
    <recommendedName>
        <fullName evidence="2">3'-phosphate/5'-hydroxy nucleic acid ligase</fullName>
        <ecNumber evidence="2">6.5.1.8</ecNumber>
    </recommendedName>
</protein>
<dbReference type="InterPro" id="IPR001233">
    <property type="entry name" value="RtcB"/>
</dbReference>
<comment type="cofactor">
    <cofactor evidence="1">
        <name>Mn(2+)</name>
        <dbReference type="ChEBI" id="CHEBI:29035"/>
    </cofactor>
</comment>
<keyword evidence="3" id="KW-0436">Ligase</keyword>
<keyword evidence="4" id="KW-0479">Metal-binding</keyword>
<evidence type="ECO:0000256" key="7">
    <source>
        <dbReference type="ARBA" id="ARBA00023134"/>
    </source>
</evidence>
<evidence type="ECO:0000256" key="4">
    <source>
        <dbReference type="ARBA" id="ARBA00022723"/>
    </source>
</evidence>
<reference evidence="11 12" key="1">
    <citation type="submission" date="2023-04" db="EMBL/GenBank/DDBJ databases">
        <title>Genome Sequence of Selenomonas sputigena ATCC 33150.</title>
        <authorList>
            <person name="Miller D.P."/>
            <person name="Anvari S."/>
            <person name="Polson S.W."/>
            <person name="Macdonald M."/>
            <person name="Mcdowell J.V."/>
        </authorList>
    </citation>
    <scope>NUCLEOTIDE SEQUENCE [LARGE SCALE GENOMIC DNA]</scope>
    <source>
        <strain evidence="11 12">ATCC 33150</strain>
    </source>
</reference>
<dbReference type="Gene3D" id="3.90.1860.10">
    <property type="entry name" value="tRNA-splicing ligase RtcB"/>
    <property type="match status" value="1"/>
</dbReference>
<dbReference type="InterPro" id="IPR036025">
    <property type="entry name" value="RtcB-like_sf"/>
</dbReference>
<evidence type="ECO:0000256" key="6">
    <source>
        <dbReference type="ARBA" id="ARBA00022800"/>
    </source>
</evidence>
<sequence>MERLEIKGRAATAIAYAKVIEDEAVEQIRRMCDYAFAEGARIRIMPDVHWGKGCTIGTTMTVTDKVVPNLVGVDIGCGMYTVNLGKAELDFVEVDEAARRIPSGRMLWDGRQAKFDFTALRCYRDLKNVKRIAKSLGTLGGGNHFIEIDRAADGTNYLVIHTGSRSLGTQVAGIYQSLAVDLSHGKAALFEMRDEMIRRYKAEGRRAELQAAIKELHRNFRPTKPEVPADLAFLFGKYLDDYLHDIAICQHFAELNREKIAEIMLAHLGITPGAAFHTVHNYIDTEEGILRKGAIAAHKGELVLIPINMRDGSILAVGRGEPEWNYSGPHGAGRLMSRATARERFTIEEFQKEMEGVYSTSIGEGTLDEAPMAYKSLADIIDVIRDSVDVIEVLKPGYNFKASGPRGAVEENEDGKVQGEMTEDTATD</sequence>
<evidence type="ECO:0000256" key="3">
    <source>
        <dbReference type="ARBA" id="ARBA00022598"/>
    </source>
</evidence>
<name>A0ABV3X4I0_9FIRM</name>
<evidence type="ECO:0000313" key="11">
    <source>
        <dbReference type="EMBL" id="MEX5285093.1"/>
    </source>
</evidence>
<dbReference type="EC" id="6.5.1.8" evidence="2"/>
<feature type="region of interest" description="Disordered" evidence="10">
    <location>
        <begin position="402"/>
        <end position="428"/>
    </location>
</feature>
<dbReference type="Pfam" id="PF01139">
    <property type="entry name" value="RtcB"/>
    <property type="match status" value="2"/>
</dbReference>
<comment type="catalytic activity">
    <reaction evidence="9">
        <text>a 3'-end 3'-phospho-ribonucleotide-RNA + a 5'-end dephospho-ribonucleoside-RNA + GTP = a ribonucleotidyl-ribonucleotide-RNA + GMP + diphosphate</text>
        <dbReference type="Rhea" id="RHEA:68076"/>
        <dbReference type="Rhea" id="RHEA-COMP:10463"/>
        <dbReference type="Rhea" id="RHEA-COMP:13936"/>
        <dbReference type="Rhea" id="RHEA-COMP:17355"/>
        <dbReference type="ChEBI" id="CHEBI:33019"/>
        <dbReference type="ChEBI" id="CHEBI:37565"/>
        <dbReference type="ChEBI" id="CHEBI:58115"/>
        <dbReference type="ChEBI" id="CHEBI:83062"/>
        <dbReference type="ChEBI" id="CHEBI:138284"/>
        <dbReference type="ChEBI" id="CHEBI:173118"/>
        <dbReference type="EC" id="6.5.1.8"/>
    </reaction>
</comment>
<keyword evidence="6" id="KW-0692">RNA repair</keyword>
<evidence type="ECO:0000256" key="10">
    <source>
        <dbReference type="SAM" id="MobiDB-lite"/>
    </source>
</evidence>
<dbReference type="SUPFAM" id="SSF103365">
    <property type="entry name" value="Hypothetical protein PH1602"/>
    <property type="match status" value="1"/>
</dbReference>
<keyword evidence="8" id="KW-0464">Manganese</keyword>
<organism evidence="11 12">
    <name type="scientific">Selenomonas sputigena</name>
    <dbReference type="NCBI Taxonomy" id="69823"/>
    <lineage>
        <taxon>Bacteria</taxon>
        <taxon>Bacillati</taxon>
        <taxon>Bacillota</taxon>
        <taxon>Negativicutes</taxon>
        <taxon>Selenomonadales</taxon>
        <taxon>Selenomonadaceae</taxon>
        <taxon>Selenomonas</taxon>
    </lineage>
</organism>
<dbReference type="RefSeq" id="WP_368846821.1">
    <property type="nucleotide sequence ID" value="NZ_CP194411.1"/>
</dbReference>
<evidence type="ECO:0000256" key="8">
    <source>
        <dbReference type="ARBA" id="ARBA00023211"/>
    </source>
</evidence>
<evidence type="ECO:0000256" key="1">
    <source>
        <dbReference type="ARBA" id="ARBA00001936"/>
    </source>
</evidence>
<dbReference type="PANTHER" id="PTHR43749">
    <property type="entry name" value="RNA-SPLICING LIGASE RTCB"/>
    <property type="match status" value="1"/>
</dbReference>
<accession>A0ABV3X4I0</accession>
<dbReference type="Proteomes" id="UP001559623">
    <property type="component" value="Unassembled WGS sequence"/>
</dbReference>
<dbReference type="InterPro" id="IPR052915">
    <property type="entry name" value="RtcB-like"/>
</dbReference>
<evidence type="ECO:0000313" key="12">
    <source>
        <dbReference type="Proteomes" id="UP001559623"/>
    </source>
</evidence>
<evidence type="ECO:0000256" key="2">
    <source>
        <dbReference type="ARBA" id="ARBA00012726"/>
    </source>
</evidence>
<evidence type="ECO:0000256" key="5">
    <source>
        <dbReference type="ARBA" id="ARBA00022741"/>
    </source>
</evidence>
<dbReference type="PANTHER" id="PTHR43749:SF2">
    <property type="entry name" value="RNA-SPLICING LIGASE RTCB"/>
    <property type="match status" value="1"/>
</dbReference>
<dbReference type="EMBL" id="JARVLH010000003">
    <property type="protein sequence ID" value="MEX5285093.1"/>
    <property type="molecule type" value="Genomic_DNA"/>
</dbReference>
<comment type="caution">
    <text evidence="11">The sequence shown here is derived from an EMBL/GenBank/DDBJ whole genome shotgun (WGS) entry which is preliminary data.</text>
</comment>
<keyword evidence="7" id="KW-0342">GTP-binding</keyword>
<gene>
    <name evidence="11" type="ORF">QCO44_05485</name>
</gene>
<evidence type="ECO:0000256" key="9">
    <source>
        <dbReference type="ARBA" id="ARBA00047746"/>
    </source>
</evidence>